<keyword evidence="3" id="KW-0004">4Fe-4S</keyword>
<dbReference type="GO" id="GO:0051539">
    <property type="term" value="F:4 iron, 4 sulfur cluster binding"/>
    <property type="evidence" value="ECO:0007669"/>
    <property type="project" value="UniProtKB-KW"/>
</dbReference>
<keyword evidence="3" id="KW-0411">Iron-sulfur</keyword>
<evidence type="ECO:0000256" key="1">
    <source>
        <dbReference type="ARBA" id="ARBA00005151"/>
    </source>
</evidence>
<dbReference type="OMA" id="GCAGQEY"/>
<dbReference type="FunFam" id="2.60.300.12:FF:000001">
    <property type="entry name" value="Iron-binding protein IscA"/>
    <property type="match status" value="1"/>
</dbReference>
<feature type="domain" description="Core" evidence="4">
    <location>
        <begin position="50"/>
        <end position="155"/>
    </location>
</feature>
<dbReference type="InterPro" id="IPR017870">
    <property type="entry name" value="FeS_cluster_insertion_CS"/>
</dbReference>
<dbReference type="EMBL" id="LDAU01000118">
    <property type="protein sequence ID" value="KRX04381.1"/>
    <property type="molecule type" value="Genomic_DNA"/>
</dbReference>
<dbReference type="Proteomes" id="UP000054937">
    <property type="component" value="Unassembled WGS sequence"/>
</dbReference>
<gene>
    <name evidence="5" type="ORF">PPERSA_05642</name>
</gene>
<dbReference type="FunCoup" id="A0A0V0QQC9">
    <property type="interactions" value="31"/>
</dbReference>
<comment type="similarity">
    <text evidence="2">Belongs to the HesB/IscA family.</text>
</comment>
<evidence type="ECO:0000256" key="2">
    <source>
        <dbReference type="ARBA" id="ARBA00006718"/>
    </source>
</evidence>
<sequence>MFKLALNTLKQQHNFKPYYNFCQAVQETNKNTEQAQQKPARKRRETPDFMKVSKNAQKRLEELISRKNDDQIVGVKIGVRERGCSGLTYTMNYIKETDKKAKFDEEVTTNGIKVILDSKALIALVGTEMDYVEDDLRAEFVFNNPNSKGSCGCGESFFI</sequence>
<dbReference type="InterPro" id="IPR000361">
    <property type="entry name" value="ATAP_core_dom"/>
</dbReference>
<dbReference type="GO" id="GO:0016226">
    <property type="term" value="P:iron-sulfur cluster assembly"/>
    <property type="evidence" value="ECO:0007669"/>
    <property type="project" value="InterPro"/>
</dbReference>
<dbReference type="PROSITE" id="PS01152">
    <property type="entry name" value="HESB"/>
    <property type="match status" value="1"/>
</dbReference>
<evidence type="ECO:0000313" key="5">
    <source>
        <dbReference type="EMBL" id="KRX04381.1"/>
    </source>
</evidence>
<evidence type="ECO:0000313" key="6">
    <source>
        <dbReference type="Proteomes" id="UP000054937"/>
    </source>
</evidence>
<accession>A0A0V0QQC9</accession>
<dbReference type="Pfam" id="PF01521">
    <property type="entry name" value="Fe-S_biosyn"/>
    <property type="match status" value="1"/>
</dbReference>
<proteinExistence type="inferred from homology"/>
<dbReference type="NCBIfam" id="TIGR00049">
    <property type="entry name" value="iron-sulfur cluster assembly accessory protein"/>
    <property type="match status" value="1"/>
</dbReference>
<protein>
    <submittedName>
        <fullName evidence="5">FeS cluster biogenesis</fullName>
    </submittedName>
</protein>
<dbReference type="OrthoDB" id="333486at2759"/>
<comment type="caution">
    <text evidence="5">The sequence shown here is derived from an EMBL/GenBank/DDBJ whole genome shotgun (WGS) entry which is preliminary data.</text>
</comment>
<dbReference type="PANTHER" id="PTHR10072">
    <property type="entry name" value="IRON-SULFUR CLUSTER ASSEMBLY PROTEIN"/>
    <property type="match status" value="1"/>
</dbReference>
<evidence type="ECO:0000259" key="4">
    <source>
        <dbReference type="Pfam" id="PF01521"/>
    </source>
</evidence>
<evidence type="ECO:0000256" key="3">
    <source>
        <dbReference type="ARBA" id="ARBA00022485"/>
    </source>
</evidence>
<dbReference type="InterPro" id="IPR050322">
    <property type="entry name" value="Fe-S_cluster_asmbl/transfer"/>
</dbReference>
<dbReference type="SUPFAM" id="SSF89360">
    <property type="entry name" value="HesB-like domain"/>
    <property type="match status" value="1"/>
</dbReference>
<comment type="pathway">
    <text evidence="1">Cofactor biosynthesis; iron-sulfur cluster biosynthesis.</text>
</comment>
<reference evidence="5 6" key="1">
    <citation type="journal article" date="2015" name="Sci. Rep.">
        <title>Genome of the facultative scuticociliatosis pathogen Pseudocohnilembus persalinus provides insight into its virulence through horizontal gene transfer.</title>
        <authorList>
            <person name="Xiong J."/>
            <person name="Wang G."/>
            <person name="Cheng J."/>
            <person name="Tian M."/>
            <person name="Pan X."/>
            <person name="Warren A."/>
            <person name="Jiang C."/>
            <person name="Yuan D."/>
            <person name="Miao W."/>
        </authorList>
    </citation>
    <scope>NUCLEOTIDE SEQUENCE [LARGE SCALE GENOMIC DNA]</scope>
    <source>
        <strain evidence="5">36N120E</strain>
    </source>
</reference>
<dbReference type="InterPro" id="IPR016092">
    <property type="entry name" value="ATAP"/>
</dbReference>
<keyword evidence="3" id="KW-0479">Metal-binding</keyword>
<dbReference type="InParanoid" id="A0A0V0QQC9"/>
<dbReference type="AlphaFoldDB" id="A0A0V0QQC9"/>
<dbReference type="InterPro" id="IPR035903">
    <property type="entry name" value="HesB-like_dom_sf"/>
</dbReference>
<dbReference type="GO" id="GO:0005739">
    <property type="term" value="C:mitochondrion"/>
    <property type="evidence" value="ECO:0007669"/>
    <property type="project" value="TreeGrafter"/>
</dbReference>
<dbReference type="PANTHER" id="PTHR10072:SF41">
    <property type="entry name" value="IRON-SULFUR CLUSTER ASSEMBLY 1 HOMOLOG, MITOCHONDRIAL"/>
    <property type="match status" value="1"/>
</dbReference>
<keyword evidence="6" id="KW-1185">Reference proteome</keyword>
<name>A0A0V0QQC9_PSEPJ</name>
<dbReference type="Gene3D" id="2.60.300.12">
    <property type="entry name" value="HesB-like domain"/>
    <property type="match status" value="1"/>
</dbReference>
<keyword evidence="3" id="KW-0408">Iron</keyword>
<organism evidence="5 6">
    <name type="scientific">Pseudocohnilembus persalinus</name>
    <name type="common">Ciliate</name>
    <dbReference type="NCBI Taxonomy" id="266149"/>
    <lineage>
        <taxon>Eukaryota</taxon>
        <taxon>Sar</taxon>
        <taxon>Alveolata</taxon>
        <taxon>Ciliophora</taxon>
        <taxon>Intramacronucleata</taxon>
        <taxon>Oligohymenophorea</taxon>
        <taxon>Scuticociliatia</taxon>
        <taxon>Philasterida</taxon>
        <taxon>Pseudocohnilembidae</taxon>
        <taxon>Pseudocohnilembus</taxon>
    </lineage>
</organism>
<dbReference type="GO" id="GO:0051537">
    <property type="term" value="F:2 iron, 2 sulfur cluster binding"/>
    <property type="evidence" value="ECO:0007669"/>
    <property type="project" value="TreeGrafter"/>
</dbReference>